<feature type="compositionally biased region" description="Polar residues" evidence="1">
    <location>
        <begin position="660"/>
        <end position="679"/>
    </location>
</feature>
<evidence type="ECO:0008006" key="6">
    <source>
        <dbReference type="Google" id="ProtNLM"/>
    </source>
</evidence>
<comment type="caution">
    <text evidence="4">The sequence shown here is derived from an EMBL/GenBank/DDBJ whole genome shotgun (WGS) entry which is preliminary data.</text>
</comment>
<feature type="chain" id="PRO_5043945720" description="Protein brambleberry" evidence="3">
    <location>
        <begin position="19"/>
        <end position="679"/>
    </location>
</feature>
<dbReference type="PANTHER" id="PTHR33538:SF1">
    <property type="entry name" value="PROTEIN BRAMBLEBERRY"/>
    <property type="match status" value="1"/>
</dbReference>
<organism evidence="4 5">
    <name type="scientific">Scylla paramamosain</name>
    <name type="common">Mud crab</name>
    <dbReference type="NCBI Taxonomy" id="85552"/>
    <lineage>
        <taxon>Eukaryota</taxon>
        <taxon>Metazoa</taxon>
        <taxon>Ecdysozoa</taxon>
        <taxon>Arthropoda</taxon>
        <taxon>Crustacea</taxon>
        <taxon>Multicrustacea</taxon>
        <taxon>Malacostraca</taxon>
        <taxon>Eumalacostraca</taxon>
        <taxon>Eucarida</taxon>
        <taxon>Decapoda</taxon>
        <taxon>Pleocyemata</taxon>
        <taxon>Brachyura</taxon>
        <taxon>Eubrachyura</taxon>
        <taxon>Portunoidea</taxon>
        <taxon>Portunidae</taxon>
        <taxon>Portuninae</taxon>
        <taxon>Scylla</taxon>
    </lineage>
</organism>
<evidence type="ECO:0000256" key="2">
    <source>
        <dbReference type="SAM" id="Phobius"/>
    </source>
</evidence>
<protein>
    <recommendedName>
        <fullName evidence="6">Protein brambleberry</fullName>
    </recommendedName>
</protein>
<evidence type="ECO:0000256" key="1">
    <source>
        <dbReference type="SAM" id="MobiDB-lite"/>
    </source>
</evidence>
<keyword evidence="3" id="KW-0732">Signal</keyword>
<reference evidence="4 5" key="1">
    <citation type="submission" date="2023-03" db="EMBL/GenBank/DDBJ databases">
        <title>High-quality genome of Scylla paramamosain provides insights in environmental adaptation.</title>
        <authorList>
            <person name="Zhang L."/>
        </authorList>
    </citation>
    <scope>NUCLEOTIDE SEQUENCE [LARGE SCALE GENOMIC DNA]</scope>
    <source>
        <strain evidence="4">LZ_2023a</strain>
        <tissue evidence="4">Muscle</tissue>
    </source>
</reference>
<feature type="transmembrane region" description="Helical" evidence="2">
    <location>
        <begin position="386"/>
        <end position="413"/>
    </location>
</feature>
<evidence type="ECO:0000256" key="3">
    <source>
        <dbReference type="SAM" id="SignalP"/>
    </source>
</evidence>
<evidence type="ECO:0000313" key="4">
    <source>
        <dbReference type="EMBL" id="KAK8399835.1"/>
    </source>
</evidence>
<feature type="region of interest" description="Disordered" evidence="1">
    <location>
        <begin position="654"/>
        <end position="679"/>
    </location>
</feature>
<keyword evidence="5" id="KW-1185">Reference proteome</keyword>
<feature type="compositionally biased region" description="Low complexity" evidence="1">
    <location>
        <begin position="482"/>
        <end position="500"/>
    </location>
</feature>
<sequence length="679" mass="75718">MRLLMVITVMFLVSQCQGGLFSWLFKKKKDEEKQSKTAHSSNGHVEDPAEAKEIATTAKIPFEIKSSDEKFLKEATELGTIKLSELDVCHHKVILALEKSCGELNEEDLSKVAVNLLNCQSAVENRAVFHCTSDMSLSDCTRDMDSNTWNAYHIVSNRARAVCYASRQEQFGAKTQMAVNVLMQSAEEQIKSMSDLQEGQMALGKATSETLDTLSQGHEHLKQQQQQLSTAHQHVHSYISLNLRELSREKKLIASGQRELALITESIKRKIEEAKEQLMSQEDKQRAGHEMILQDLSRIQDNALKIWQKLNASTQNILHAHEETVRQYSRLTDDMQRMNATVYHLMDMLQSTRQGVEDQLSWITSLVGGTDNTVQKVYTCVLHAGYFLVGMISATFLQVPYLTRVALVVLVPLNAFSEIKHETSLQFSTLTTVLALCIIVNLVFSCLWSLYRHHKKSKCEQNSFLHLTGSVVERTQELDQHSSLGSANTSSSSQSSSSLLKECDFSSDEEEPSPVAPSSISFLRRRVFGSTFSGGKAGTLEAHKEVDNIVQDSDPESENITPEKNGEPDITAKALSNVRYRLLDHLNTSQPKTFHHNVSVNSGNITSSSPLKEAVLNRSTVSSKSLTPRKLCASVCKNGQLCRNTVSGEGVFCHKHGGSSRESTPISRRTSRKNTPLRS</sequence>
<dbReference type="PANTHER" id="PTHR33538">
    <property type="entry name" value="PROTEIN GAMETE EXPRESSED 1"/>
    <property type="match status" value="1"/>
</dbReference>
<keyword evidence="2" id="KW-0812">Transmembrane</keyword>
<dbReference type="EMBL" id="JARAKH010000011">
    <property type="protein sequence ID" value="KAK8399835.1"/>
    <property type="molecule type" value="Genomic_DNA"/>
</dbReference>
<gene>
    <name evidence="4" type="ORF">O3P69_003685</name>
</gene>
<name>A0AAW0UIF2_SCYPA</name>
<dbReference type="Proteomes" id="UP001487740">
    <property type="component" value="Unassembled WGS sequence"/>
</dbReference>
<feature type="transmembrane region" description="Helical" evidence="2">
    <location>
        <begin position="425"/>
        <end position="451"/>
    </location>
</feature>
<feature type="signal peptide" evidence="3">
    <location>
        <begin position="1"/>
        <end position="18"/>
    </location>
</feature>
<keyword evidence="2" id="KW-0472">Membrane</keyword>
<evidence type="ECO:0000313" key="5">
    <source>
        <dbReference type="Proteomes" id="UP001487740"/>
    </source>
</evidence>
<dbReference type="AlphaFoldDB" id="A0AAW0UIF2"/>
<feature type="region of interest" description="Disordered" evidence="1">
    <location>
        <begin position="478"/>
        <end position="517"/>
    </location>
</feature>
<dbReference type="InterPro" id="IPR040346">
    <property type="entry name" value="GEX1/Brambleberry"/>
</dbReference>
<accession>A0AAW0UIF2</accession>
<keyword evidence="2" id="KW-1133">Transmembrane helix</keyword>
<proteinExistence type="predicted"/>